<dbReference type="PANTHER" id="PTHR30126">
    <property type="entry name" value="HTH-TYPE TRANSCRIPTIONAL REGULATOR"/>
    <property type="match status" value="1"/>
</dbReference>
<dbReference type="EMBL" id="UFQB01000021">
    <property type="protein sequence ID" value="SSW69799.1"/>
    <property type="molecule type" value="Genomic_DNA"/>
</dbReference>
<dbReference type="OrthoDB" id="9815174at2"/>
<evidence type="ECO:0000256" key="1">
    <source>
        <dbReference type="ARBA" id="ARBA00009437"/>
    </source>
</evidence>
<comment type="similarity">
    <text evidence="1">Belongs to the LysR transcriptional regulatory family.</text>
</comment>
<keyword evidence="4" id="KW-0804">Transcription</keyword>
<dbReference type="PROSITE" id="PS50931">
    <property type="entry name" value="HTH_LYSR"/>
    <property type="match status" value="1"/>
</dbReference>
<dbReference type="PANTHER" id="PTHR30126:SF39">
    <property type="entry name" value="HTH-TYPE TRANSCRIPTIONAL REGULATOR CYSL"/>
    <property type="match status" value="1"/>
</dbReference>
<protein>
    <submittedName>
        <fullName evidence="6">Hydrogen peroxide-inducible genes activator</fullName>
    </submittedName>
</protein>
<dbReference type="AlphaFoldDB" id="A0A446CPG4"/>
<evidence type="ECO:0000313" key="7">
    <source>
        <dbReference type="Proteomes" id="UP000289184"/>
    </source>
</evidence>
<reference evidence="6 7" key="1">
    <citation type="submission" date="2018-07" db="EMBL/GenBank/DDBJ databases">
        <authorList>
            <person name="Peeters C."/>
        </authorList>
    </citation>
    <scope>NUCLEOTIDE SEQUENCE [LARGE SCALE GENOMIC DNA]</scope>
    <source>
        <strain evidence="6 7">LMG 3411</strain>
    </source>
</reference>
<dbReference type="CDD" id="cd05466">
    <property type="entry name" value="PBP2_LTTR_substrate"/>
    <property type="match status" value="1"/>
</dbReference>
<dbReference type="InterPro" id="IPR000847">
    <property type="entry name" value="LysR_HTH_N"/>
</dbReference>
<proteinExistence type="inferred from homology"/>
<dbReference type="RefSeq" id="WP_129529444.1">
    <property type="nucleotide sequence ID" value="NZ_UFQB01000021.1"/>
</dbReference>
<dbReference type="GO" id="GO:0003700">
    <property type="term" value="F:DNA-binding transcription factor activity"/>
    <property type="evidence" value="ECO:0007669"/>
    <property type="project" value="InterPro"/>
</dbReference>
<evidence type="ECO:0000259" key="5">
    <source>
        <dbReference type="PROSITE" id="PS50931"/>
    </source>
</evidence>
<dbReference type="Proteomes" id="UP000289184">
    <property type="component" value="Unassembled WGS sequence"/>
</dbReference>
<dbReference type="GO" id="GO:0000976">
    <property type="term" value="F:transcription cis-regulatory region binding"/>
    <property type="evidence" value="ECO:0007669"/>
    <property type="project" value="TreeGrafter"/>
</dbReference>
<dbReference type="Gene3D" id="3.40.190.10">
    <property type="entry name" value="Periplasmic binding protein-like II"/>
    <property type="match status" value="2"/>
</dbReference>
<sequence>MNTRDIEAFIAVVETGSIVGASARLHLTQPGISRRLQSLEETLGVALLDRQSKPLRPSQAGLKVYELGRKVLTSVEELRVGAAPGAEPEGEFRLGMPPFLAEQTLADPLDALRARYPRLTLRINAAWSPNLLAMIQSGAIDVAAVAVPDNYTLPPHITALPLAQSPALIVASPTLKIEREAGGETTLASLAAHPWVLNQDGCGLRHAIRHAFESAGLPFSVAVEAYGAELQLSLTARGMGIGLVTPGALARSRYRDALSILNVPAFTVGLRSYLIHLPRVGTLAQPIGLLRDELMRILEGVPGRF</sequence>
<name>A0A446CPG4_9BURK</name>
<evidence type="ECO:0000256" key="4">
    <source>
        <dbReference type="ARBA" id="ARBA00023163"/>
    </source>
</evidence>
<dbReference type="Gene3D" id="1.10.10.10">
    <property type="entry name" value="Winged helix-like DNA-binding domain superfamily/Winged helix DNA-binding domain"/>
    <property type="match status" value="1"/>
</dbReference>
<dbReference type="PRINTS" id="PR00039">
    <property type="entry name" value="HTHLYSR"/>
</dbReference>
<accession>A0A446CPG4</accession>
<keyword evidence="2" id="KW-0805">Transcription regulation</keyword>
<dbReference type="Pfam" id="PF00126">
    <property type="entry name" value="HTH_1"/>
    <property type="match status" value="1"/>
</dbReference>
<dbReference type="Pfam" id="PF03466">
    <property type="entry name" value="LysR_substrate"/>
    <property type="match status" value="1"/>
</dbReference>
<keyword evidence="7" id="KW-1185">Reference proteome</keyword>
<keyword evidence="3" id="KW-0238">DNA-binding</keyword>
<dbReference type="InterPro" id="IPR005119">
    <property type="entry name" value="LysR_subst-bd"/>
</dbReference>
<evidence type="ECO:0000256" key="2">
    <source>
        <dbReference type="ARBA" id="ARBA00023015"/>
    </source>
</evidence>
<dbReference type="SUPFAM" id="SSF46785">
    <property type="entry name" value="Winged helix' DNA-binding domain"/>
    <property type="match status" value="1"/>
</dbReference>
<dbReference type="SUPFAM" id="SSF53850">
    <property type="entry name" value="Periplasmic binding protein-like II"/>
    <property type="match status" value="1"/>
</dbReference>
<evidence type="ECO:0000256" key="3">
    <source>
        <dbReference type="ARBA" id="ARBA00023125"/>
    </source>
</evidence>
<gene>
    <name evidence="6" type="primary">oxyR_2</name>
    <name evidence="6" type="ORF">AGI3411_04365</name>
</gene>
<feature type="domain" description="HTH lysR-type" evidence="5">
    <location>
        <begin position="1"/>
        <end position="58"/>
    </location>
</feature>
<dbReference type="InterPro" id="IPR036388">
    <property type="entry name" value="WH-like_DNA-bd_sf"/>
</dbReference>
<organism evidence="6 7">
    <name type="scientific">Achromobacter agilis</name>
    <dbReference type="NCBI Taxonomy" id="1353888"/>
    <lineage>
        <taxon>Bacteria</taxon>
        <taxon>Pseudomonadati</taxon>
        <taxon>Pseudomonadota</taxon>
        <taxon>Betaproteobacteria</taxon>
        <taxon>Burkholderiales</taxon>
        <taxon>Alcaligenaceae</taxon>
        <taxon>Achromobacter</taxon>
    </lineage>
</organism>
<evidence type="ECO:0000313" key="6">
    <source>
        <dbReference type="EMBL" id="SSW69799.1"/>
    </source>
</evidence>
<dbReference type="InterPro" id="IPR036390">
    <property type="entry name" value="WH_DNA-bd_sf"/>
</dbReference>